<dbReference type="AlphaFoldDB" id="A0A840S6F8"/>
<proteinExistence type="predicted"/>
<evidence type="ECO:0000313" key="3">
    <source>
        <dbReference type="Proteomes" id="UP000554837"/>
    </source>
</evidence>
<sequence length="302" mass="34074">MTPHCPRCRYRMDALLLAAHDGRVVEVDHCRACRLVWFDQLESVQLAGLGWIHLLRELQQGMGLALPPARPEGLNCPHCSVGLKTVLNRSRYGEFTAQECPQGHGHAHSHVGVMAERGLVRQVGPADRALIRQGHWKWECLNCGAPAEGEAIACRFCESPMLLLDLPRLAHALTRRPQCDALAPKQGAHPLTWSCVACGAALDPNREPTCAQCGQDAWAPSWLNLNALLDEAEAQVRDAETERRLLAARHRAQVLERPRRVRDWQDTQLARVHRLFKDEEKPELNPWVGLGLLLLLLFWNWW</sequence>
<evidence type="ECO:0000313" key="2">
    <source>
        <dbReference type="EMBL" id="MBB5205098.1"/>
    </source>
</evidence>
<comment type="caution">
    <text evidence="2">The sequence shown here is derived from an EMBL/GenBank/DDBJ whole genome shotgun (WGS) entry which is preliminary data.</text>
</comment>
<dbReference type="RefSeq" id="WP_175423449.1">
    <property type="nucleotide sequence ID" value="NZ_CP040709.1"/>
</dbReference>
<dbReference type="EMBL" id="JACHHO010000003">
    <property type="protein sequence ID" value="MBB5205098.1"/>
    <property type="molecule type" value="Genomic_DNA"/>
</dbReference>
<feature type="coiled-coil region" evidence="1">
    <location>
        <begin position="222"/>
        <end position="249"/>
    </location>
</feature>
<keyword evidence="1" id="KW-0175">Coiled coil</keyword>
<accession>A0A840S6F8</accession>
<reference evidence="2 3" key="1">
    <citation type="submission" date="2020-08" db="EMBL/GenBank/DDBJ databases">
        <title>Genomic Encyclopedia of Type Strains, Phase IV (KMG-IV): sequencing the most valuable type-strain genomes for metagenomic binning, comparative biology and taxonomic classification.</title>
        <authorList>
            <person name="Goeker M."/>
        </authorList>
    </citation>
    <scope>NUCLEOTIDE SEQUENCE [LARGE SCALE GENOMIC DNA]</scope>
    <source>
        <strain evidence="2 3">DSM 23958</strain>
    </source>
</reference>
<evidence type="ECO:0000256" key="1">
    <source>
        <dbReference type="SAM" id="Coils"/>
    </source>
</evidence>
<keyword evidence="3" id="KW-1185">Reference proteome</keyword>
<dbReference type="Proteomes" id="UP000554837">
    <property type="component" value="Unassembled WGS sequence"/>
</dbReference>
<name>A0A840S6F8_9BURK</name>
<protein>
    <submittedName>
        <fullName evidence="2">Zn-finger nucleic acid-binding protein</fullName>
    </submittedName>
</protein>
<organism evidence="2 3">
    <name type="scientific">Inhella inkyongensis</name>
    <dbReference type="NCBI Taxonomy" id="392593"/>
    <lineage>
        <taxon>Bacteria</taxon>
        <taxon>Pseudomonadati</taxon>
        <taxon>Pseudomonadota</taxon>
        <taxon>Betaproteobacteria</taxon>
        <taxon>Burkholderiales</taxon>
        <taxon>Sphaerotilaceae</taxon>
        <taxon>Inhella</taxon>
    </lineage>
</organism>
<gene>
    <name evidence="2" type="ORF">HNQ51_002417</name>
</gene>